<keyword evidence="2" id="KW-0805">Transcription regulation</keyword>
<dbReference type="InterPro" id="IPR013249">
    <property type="entry name" value="RNA_pol_sigma70_r4_t2"/>
</dbReference>
<dbReference type="Pfam" id="PF08281">
    <property type="entry name" value="Sigma70_r4_2"/>
    <property type="match status" value="1"/>
</dbReference>
<sequence length="184" mass="20489">MATDGVLVQQDRTDGAGDRADDGFDAFVVARGDALWRTAWWLTGDAHLAEDLVQTALAKSYRAWRRVGPGGFEAYVRRVMVTTQSSWWRRRWRGERPTERLPEAATSGADLDLQRDLVTALRSLPAGQRAVLVLRYLEDLTEQQTAETLGVTVGTVKSQASRALRTLRASGLLHHPSDLEDDDE</sequence>
<dbReference type="Gene3D" id="1.10.10.10">
    <property type="entry name" value="Winged helix-like DNA-binding domain superfamily/Winged helix DNA-binding domain"/>
    <property type="match status" value="1"/>
</dbReference>
<feature type="domain" description="RNA polymerase sigma factor 70 region 4 type 2" evidence="7">
    <location>
        <begin position="115"/>
        <end position="167"/>
    </location>
</feature>
<dbReference type="EMBL" id="BAABIM010000005">
    <property type="protein sequence ID" value="GAA4697257.1"/>
    <property type="molecule type" value="Genomic_DNA"/>
</dbReference>
<comment type="caution">
    <text evidence="8">The sequence shown here is derived from an EMBL/GenBank/DDBJ whole genome shotgun (WGS) entry which is preliminary data.</text>
</comment>
<dbReference type="InterPro" id="IPR013324">
    <property type="entry name" value="RNA_pol_sigma_r3/r4-like"/>
</dbReference>
<gene>
    <name evidence="8" type="ORF">GCM10023226_39620</name>
</gene>
<organism evidence="8 9">
    <name type="scientific">Nocardioides nanhaiensis</name>
    <dbReference type="NCBI Taxonomy" id="1476871"/>
    <lineage>
        <taxon>Bacteria</taxon>
        <taxon>Bacillati</taxon>
        <taxon>Actinomycetota</taxon>
        <taxon>Actinomycetes</taxon>
        <taxon>Propionibacteriales</taxon>
        <taxon>Nocardioidaceae</taxon>
        <taxon>Nocardioides</taxon>
    </lineage>
</organism>
<dbReference type="PANTHER" id="PTHR43133">
    <property type="entry name" value="RNA POLYMERASE ECF-TYPE SIGMA FACTO"/>
    <property type="match status" value="1"/>
</dbReference>
<dbReference type="Proteomes" id="UP001500621">
    <property type="component" value="Unassembled WGS sequence"/>
</dbReference>
<feature type="domain" description="RNA polymerase sigma-70 region 2" evidence="6">
    <location>
        <begin position="32"/>
        <end position="93"/>
    </location>
</feature>
<evidence type="ECO:0000259" key="7">
    <source>
        <dbReference type="Pfam" id="PF08281"/>
    </source>
</evidence>
<comment type="similarity">
    <text evidence="1">Belongs to the sigma-70 factor family. ECF subfamily.</text>
</comment>
<evidence type="ECO:0000259" key="6">
    <source>
        <dbReference type="Pfam" id="PF04542"/>
    </source>
</evidence>
<dbReference type="InterPro" id="IPR036388">
    <property type="entry name" value="WH-like_DNA-bd_sf"/>
</dbReference>
<dbReference type="RefSeq" id="WP_345271487.1">
    <property type="nucleotide sequence ID" value="NZ_BAABIM010000005.1"/>
</dbReference>
<keyword evidence="4" id="KW-0238">DNA-binding</keyword>
<keyword evidence="5" id="KW-0804">Transcription</keyword>
<name>A0ABP8WZJ4_9ACTN</name>
<evidence type="ECO:0000256" key="2">
    <source>
        <dbReference type="ARBA" id="ARBA00023015"/>
    </source>
</evidence>
<evidence type="ECO:0000256" key="1">
    <source>
        <dbReference type="ARBA" id="ARBA00010641"/>
    </source>
</evidence>
<evidence type="ECO:0000256" key="5">
    <source>
        <dbReference type="ARBA" id="ARBA00023163"/>
    </source>
</evidence>
<accession>A0ABP8WZJ4</accession>
<evidence type="ECO:0000256" key="3">
    <source>
        <dbReference type="ARBA" id="ARBA00023082"/>
    </source>
</evidence>
<dbReference type="PANTHER" id="PTHR43133:SF50">
    <property type="entry name" value="ECF RNA POLYMERASE SIGMA FACTOR SIGM"/>
    <property type="match status" value="1"/>
</dbReference>
<dbReference type="InterPro" id="IPR007627">
    <property type="entry name" value="RNA_pol_sigma70_r2"/>
</dbReference>
<dbReference type="NCBIfam" id="TIGR02937">
    <property type="entry name" value="sigma70-ECF"/>
    <property type="match status" value="1"/>
</dbReference>
<evidence type="ECO:0000313" key="8">
    <source>
        <dbReference type="EMBL" id="GAA4697257.1"/>
    </source>
</evidence>
<dbReference type="SUPFAM" id="SSF88659">
    <property type="entry name" value="Sigma3 and sigma4 domains of RNA polymerase sigma factors"/>
    <property type="match status" value="1"/>
</dbReference>
<dbReference type="CDD" id="cd06171">
    <property type="entry name" value="Sigma70_r4"/>
    <property type="match status" value="1"/>
</dbReference>
<dbReference type="NCBIfam" id="TIGR02983">
    <property type="entry name" value="SigE-fam_strep"/>
    <property type="match status" value="1"/>
</dbReference>
<keyword evidence="3" id="KW-0731">Sigma factor</keyword>
<keyword evidence="9" id="KW-1185">Reference proteome</keyword>
<evidence type="ECO:0000313" key="9">
    <source>
        <dbReference type="Proteomes" id="UP001500621"/>
    </source>
</evidence>
<dbReference type="InterPro" id="IPR014325">
    <property type="entry name" value="RNA_pol_sigma-E_actinobac"/>
</dbReference>
<dbReference type="SUPFAM" id="SSF88946">
    <property type="entry name" value="Sigma2 domain of RNA polymerase sigma factors"/>
    <property type="match status" value="1"/>
</dbReference>
<protein>
    <submittedName>
        <fullName evidence="8">SigE family RNA polymerase sigma factor</fullName>
    </submittedName>
</protein>
<reference evidence="9" key="1">
    <citation type="journal article" date="2019" name="Int. J. Syst. Evol. Microbiol.">
        <title>The Global Catalogue of Microorganisms (GCM) 10K type strain sequencing project: providing services to taxonomists for standard genome sequencing and annotation.</title>
        <authorList>
            <consortium name="The Broad Institute Genomics Platform"/>
            <consortium name="The Broad Institute Genome Sequencing Center for Infectious Disease"/>
            <person name="Wu L."/>
            <person name="Ma J."/>
        </authorList>
    </citation>
    <scope>NUCLEOTIDE SEQUENCE [LARGE SCALE GENOMIC DNA]</scope>
    <source>
        <strain evidence="9">JCM 18127</strain>
    </source>
</reference>
<evidence type="ECO:0000256" key="4">
    <source>
        <dbReference type="ARBA" id="ARBA00023125"/>
    </source>
</evidence>
<dbReference type="Gene3D" id="1.10.1740.10">
    <property type="match status" value="1"/>
</dbReference>
<dbReference type="Pfam" id="PF04542">
    <property type="entry name" value="Sigma70_r2"/>
    <property type="match status" value="1"/>
</dbReference>
<dbReference type="InterPro" id="IPR039425">
    <property type="entry name" value="RNA_pol_sigma-70-like"/>
</dbReference>
<dbReference type="InterPro" id="IPR014284">
    <property type="entry name" value="RNA_pol_sigma-70_dom"/>
</dbReference>
<proteinExistence type="inferred from homology"/>
<dbReference type="InterPro" id="IPR013325">
    <property type="entry name" value="RNA_pol_sigma_r2"/>
</dbReference>